<dbReference type="Gene3D" id="3.30.70.1320">
    <property type="entry name" value="Multidrug efflux transporter AcrB pore domain like"/>
    <property type="match status" value="1"/>
</dbReference>
<dbReference type="STRING" id="889453.SAMN03080601_00840"/>
<reference evidence="2 3" key="1">
    <citation type="submission" date="2017-02" db="EMBL/GenBank/DDBJ databases">
        <authorList>
            <person name="Peterson S.W."/>
        </authorList>
    </citation>
    <scope>NUCLEOTIDE SEQUENCE [LARGE SCALE GENOMIC DNA]</scope>
    <source>
        <strain evidence="2 3">DSM 24412</strain>
    </source>
</reference>
<dbReference type="SUPFAM" id="SSF82866">
    <property type="entry name" value="Multidrug efflux transporter AcrB transmembrane domain"/>
    <property type="match status" value="2"/>
</dbReference>
<dbReference type="PRINTS" id="PR00702">
    <property type="entry name" value="ACRIFLAVINRP"/>
</dbReference>
<protein>
    <submittedName>
        <fullName evidence="2">AcrB/AcrD/AcrF family protein</fullName>
    </submittedName>
</protein>
<dbReference type="InterPro" id="IPR027463">
    <property type="entry name" value="AcrB_DN_DC_subdom"/>
</dbReference>
<feature type="transmembrane region" description="Helical" evidence="1">
    <location>
        <begin position="862"/>
        <end position="880"/>
    </location>
</feature>
<dbReference type="SUPFAM" id="SSF82693">
    <property type="entry name" value="Multidrug efflux transporter AcrB pore domain, PN1, PN2, PC1 and PC2 subdomains"/>
    <property type="match status" value="3"/>
</dbReference>
<keyword evidence="1" id="KW-1133">Transmembrane helix</keyword>
<dbReference type="PANTHER" id="PTHR32063">
    <property type="match status" value="1"/>
</dbReference>
<keyword evidence="1" id="KW-0812">Transmembrane</keyword>
<dbReference type="RefSeq" id="WP_079556624.1">
    <property type="nucleotide sequence ID" value="NZ_CP021904.1"/>
</dbReference>
<feature type="transmembrane region" description="Helical" evidence="1">
    <location>
        <begin position="529"/>
        <end position="549"/>
    </location>
</feature>
<feature type="transmembrane region" description="Helical" evidence="1">
    <location>
        <begin position="332"/>
        <end position="351"/>
    </location>
</feature>
<feature type="transmembrane region" description="Helical" evidence="1">
    <location>
        <begin position="358"/>
        <end position="377"/>
    </location>
</feature>
<accession>A0A1T5CJ13</accession>
<keyword evidence="3" id="KW-1185">Reference proteome</keyword>
<dbReference type="GO" id="GO:0042910">
    <property type="term" value="F:xenobiotic transmembrane transporter activity"/>
    <property type="evidence" value="ECO:0007669"/>
    <property type="project" value="TreeGrafter"/>
</dbReference>
<name>A0A1T5CJ13_9BACT</name>
<dbReference type="EMBL" id="FUYV01000003">
    <property type="protein sequence ID" value="SKB59475.1"/>
    <property type="molecule type" value="Genomic_DNA"/>
</dbReference>
<proteinExistence type="predicted"/>
<dbReference type="Gene3D" id="3.30.2090.10">
    <property type="entry name" value="Multidrug efflux transporter AcrB TolC docking domain, DN and DC subdomains"/>
    <property type="match status" value="2"/>
</dbReference>
<dbReference type="Gene3D" id="3.30.70.1430">
    <property type="entry name" value="Multidrug efflux transporter AcrB pore domain"/>
    <property type="match status" value="2"/>
</dbReference>
<feature type="transmembrane region" description="Helical" evidence="1">
    <location>
        <begin position="997"/>
        <end position="1021"/>
    </location>
</feature>
<evidence type="ECO:0000256" key="1">
    <source>
        <dbReference type="SAM" id="Phobius"/>
    </source>
</evidence>
<dbReference type="InterPro" id="IPR001036">
    <property type="entry name" value="Acrflvin-R"/>
</dbReference>
<feature type="transmembrane region" description="Helical" evidence="1">
    <location>
        <begin position="461"/>
        <end position="484"/>
    </location>
</feature>
<sequence length="1041" mass="114464">MRIYETAVKKPVTTILIFFGVVIFGLFSLRYLPIDLYPEIEPPIVTVFTFYQGASAIDIETNVTRLLEDQLNTVNNLKKLTSTSRDNISVLMLEFEWGSNLDEATNDIRDVLGRAEAFLPEDADKPILFKFSTSMIPIMMLSATAEESYPALTKLLDDAIVNPLNRVEGIGAVSLSGGPKREIQVNVDPGKLEAYNVSVEQLGNLIRQENLNLPGGTLDIGSFSYPIRVEGEYKGADEIANLVVGNFEGRTVRMRDVAVVKDTIAKMTIDERSNGRQGARIIIQQQSGGNAVEIAKEVNAMLPSLMESLPADVQLNMIFDTSEFIENSINSLATTILYAGVFVVLVVLFFLGRWRATFIIILTIPVSLIVSFIYLYVTGNTLNIISLSSLSIAIGMVVDDAIVVLENITSHIEKGASPREAAIYGTNEVGLAVVATTLTVVAVFFPLTLIQGLSGIMFRQLGMIVTLVVIVSTLAALTLTPMLASQMMRAQPPRKTGVIKVIFDQIEKFLGWLDDIYENTLRFAVRRRWLVVVSSVGLFFGSLFLLPIVGVEFFPPADNARMEVSVELPMGVGLEKTKVVARQIENTFLEKYPEVEVISTSAGVADDGNIFAAFSDNGSHIINFTMRMSPSTERDRDIYEIGDLMRADLSSIPEIDNFRVDPGGGGGGLGSGASTVEVIISGFDLDITGDLADQMAEAMNNMDGLRDVEISRDRSSVEYQLVLDREKMALHGLNTSQVANALRNRIQGLTAAQFREDGEEYDIVVRYDEQFRTSLDHVENIMIPNSQGVFIRLSEIGGLQEYFSPPSIERENRQRVIRVTASIFNASLTDVVRDIRAEFAKMDVPAGIGMDIGGTVEEQQEAFADIFLLLGLVIILVYIVMASQFESLRSPFIIMLTLPFAFTGVFLALFVTGHTLNLISLIGSVMLVGIVVKNGIVLVDYTNLMRDRGLPLKEAVVTAGKSRLRPVLMTTLTTALAMIPLAMGIGEGSEIWQPMGVSIIGGLMFSTLITLILIPVVYTLFGANRMKREQKRLEMMELELQ</sequence>
<dbReference type="AlphaFoldDB" id="A0A1T5CJ13"/>
<feature type="transmembrane region" description="Helical" evidence="1">
    <location>
        <begin position="918"/>
        <end position="939"/>
    </location>
</feature>
<feature type="transmembrane region" description="Helical" evidence="1">
    <location>
        <begin position="967"/>
        <end position="985"/>
    </location>
</feature>
<dbReference type="Pfam" id="PF00873">
    <property type="entry name" value="ACR_tran"/>
    <property type="match status" value="1"/>
</dbReference>
<dbReference type="SUPFAM" id="SSF82714">
    <property type="entry name" value="Multidrug efflux transporter AcrB TolC docking domain, DN and DC subdomains"/>
    <property type="match status" value="2"/>
</dbReference>
<feature type="transmembrane region" description="Helical" evidence="1">
    <location>
        <begin position="383"/>
        <end position="408"/>
    </location>
</feature>
<dbReference type="KEGG" id="asx:CDL62_12425"/>
<dbReference type="Proteomes" id="UP000191055">
    <property type="component" value="Unassembled WGS sequence"/>
</dbReference>
<dbReference type="Gene3D" id="3.30.70.1440">
    <property type="entry name" value="Multidrug efflux transporter AcrB pore domain"/>
    <property type="match status" value="1"/>
</dbReference>
<feature type="transmembrane region" description="Helical" evidence="1">
    <location>
        <begin position="12"/>
        <end position="32"/>
    </location>
</feature>
<feature type="transmembrane region" description="Helical" evidence="1">
    <location>
        <begin position="892"/>
        <end position="912"/>
    </location>
</feature>
<evidence type="ECO:0000313" key="3">
    <source>
        <dbReference type="Proteomes" id="UP000191055"/>
    </source>
</evidence>
<dbReference type="Gene3D" id="1.20.1640.10">
    <property type="entry name" value="Multidrug efflux transporter AcrB transmembrane domain"/>
    <property type="match status" value="2"/>
</dbReference>
<dbReference type="PANTHER" id="PTHR32063:SF0">
    <property type="entry name" value="SWARMING MOTILITY PROTEIN SWRC"/>
    <property type="match status" value="1"/>
</dbReference>
<organism evidence="2 3">
    <name type="scientific">Alkalitalea saponilacus</name>
    <dbReference type="NCBI Taxonomy" id="889453"/>
    <lineage>
        <taxon>Bacteria</taxon>
        <taxon>Pseudomonadati</taxon>
        <taxon>Bacteroidota</taxon>
        <taxon>Bacteroidia</taxon>
        <taxon>Marinilabiliales</taxon>
        <taxon>Marinilabiliaceae</taxon>
        <taxon>Alkalitalea</taxon>
    </lineage>
</organism>
<keyword evidence="1" id="KW-0472">Membrane</keyword>
<dbReference type="GO" id="GO:0005886">
    <property type="term" value="C:plasma membrane"/>
    <property type="evidence" value="ECO:0007669"/>
    <property type="project" value="TreeGrafter"/>
</dbReference>
<gene>
    <name evidence="2" type="ORF">SAMN03080601_00840</name>
</gene>
<dbReference type="OrthoDB" id="9758940at2"/>
<feature type="transmembrane region" description="Helical" evidence="1">
    <location>
        <begin position="429"/>
        <end position="449"/>
    </location>
</feature>
<evidence type="ECO:0000313" key="2">
    <source>
        <dbReference type="EMBL" id="SKB59475.1"/>
    </source>
</evidence>